<reference evidence="1 2" key="1">
    <citation type="submission" date="2016-07" db="EMBL/GenBank/DDBJ databases">
        <title>Pervasive Adenine N6-methylation of Active Genes in Fungi.</title>
        <authorList>
            <consortium name="DOE Joint Genome Institute"/>
            <person name="Mondo S.J."/>
            <person name="Dannebaum R.O."/>
            <person name="Kuo R.C."/>
            <person name="Labutti K."/>
            <person name="Haridas S."/>
            <person name="Kuo A."/>
            <person name="Salamov A."/>
            <person name="Ahrendt S.R."/>
            <person name="Lipzen A."/>
            <person name="Sullivan W."/>
            <person name="Andreopoulos W.B."/>
            <person name="Clum A."/>
            <person name="Lindquist E."/>
            <person name="Daum C."/>
            <person name="Ramamoorthy G.K."/>
            <person name="Gryganskyi A."/>
            <person name="Culley D."/>
            <person name="Magnuson J.K."/>
            <person name="James T.Y."/>
            <person name="O'Malley M.A."/>
            <person name="Stajich J.E."/>
            <person name="Spatafora J.W."/>
            <person name="Visel A."/>
            <person name="Grigoriev I.V."/>
        </authorList>
    </citation>
    <scope>NUCLEOTIDE SEQUENCE [LARGE SCALE GENOMIC DNA]</scope>
    <source>
        <strain evidence="1 2">PL171</strain>
    </source>
</reference>
<dbReference type="STRING" id="765915.A0A1Y2I435"/>
<dbReference type="OrthoDB" id="2404451at2759"/>
<proteinExistence type="predicted"/>
<protein>
    <submittedName>
        <fullName evidence="1">Uncharacterized protein</fullName>
    </submittedName>
</protein>
<dbReference type="EMBL" id="MCFL01000001">
    <property type="protein sequence ID" value="ORZ41617.1"/>
    <property type="molecule type" value="Genomic_DNA"/>
</dbReference>
<gene>
    <name evidence="1" type="ORF">BCR44DRAFT_403172</name>
</gene>
<organism evidence="1 2">
    <name type="scientific">Catenaria anguillulae PL171</name>
    <dbReference type="NCBI Taxonomy" id="765915"/>
    <lineage>
        <taxon>Eukaryota</taxon>
        <taxon>Fungi</taxon>
        <taxon>Fungi incertae sedis</taxon>
        <taxon>Blastocladiomycota</taxon>
        <taxon>Blastocladiomycetes</taxon>
        <taxon>Blastocladiales</taxon>
        <taxon>Catenariaceae</taxon>
        <taxon>Catenaria</taxon>
    </lineage>
</organism>
<sequence>MDEIATMLHRLETGFPITIDGRRIRCRAFVVHAGVDYQQLNSMTNVRGVNAWFPCVYCLIGGIKQTAHDNTTHYYPLAFPYDIHHGQVRAADPPVNARVVPWRLPPAVHYQPGDLPLRADPIYRAHLDDMAQAQNNQAQEDIGKATGLNGPAAFRILEFCKNPFRYAIVDPFHLLCENVIPNLWKIFAGTLKPMSPANRFGEMLFLLARQDVAFVNECLKLNGKYIPSSFGRNLREICGGWKGSEWMTFGFRFALPLYYHAWGPNPDKLVFTLMYSKFVQGICTS</sequence>
<evidence type="ECO:0000313" key="1">
    <source>
        <dbReference type="EMBL" id="ORZ41617.1"/>
    </source>
</evidence>
<keyword evidence="2" id="KW-1185">Reference proteome</keyword>
<name>A0A1Y2I435_9FUNG</name>
<dbReference type="Proteomes" id="UP000193411">
    <property type="component" value="Unassembled WGS sequence"/>
</dbReference>
<accession>A0A1Y2I435</accession>
<comment type="caution">
    <text evidence="1">The sequence shown here is derived from an EMBL/GenBank/DDBJ whole genome shotgun (WGS) entry which is preliminary data.</text>
</comment>
<dbReference type="AlphaFoldDB" id="A0A1Y2I435"/>
<evidence type="ECO:0000313" key="2">
    <source>
        <dbReference type="Proteomes" id="UP000193411"/>
    </source>
</evidence>